<protein>
    <recommendedName>
        <fullName evidence="4">Secreted protein</fullName>
    </recommendedName>
</protein>
<keyword evidence="3" id="KW-1185">Reference proteome</keyword>
<dbReference type="InParanoid" id="A0A1B7NEB3"/>
<evidence type="ECO:0000313" key="2">
    <source>
        <dbReference type="EMBL" id="OAX43139.1"/>
    </source>
</evidence>
<reference evidence="2 3" key="1">
    <citation type="submission" date="2016-06" db="EMBL/GenBank/DDBJ databases">
        <title>Comparative genomics of the ectomycorrhizal sister species Rhizopogon vinicolor and Rhizopogon vesiculosus (Basidiomycota: Boletales) reveals a divergence of the mating type B locus.</title>
        <authorList>
            <consortium name="DOE Joint Genome Institute"/>
            <person name="Mujic A.B."/>
            <person name="Kuo A."/>
            <person name="Tritt A."/>
            <person name="Lipzen A."/>
            <person name="Chen C."/>
            <person name="Johnson J."/>
            <person name="Sharma A."/>
            <person name="Barry K."/>
            <person name="Grigoriev I.V."/>
            <person name="Spatafora J.W."/>
        </authorList>
    </citation>
    <scope>NUCLEOTIDE SEQUENCE [LARGE SCALE GENOMIC DNA]</scope>
    <source>
        <strain evidence="2 3">AM-OR11-026</strain>
    </source>
</reference>
<feature type="signal peptide" evidence="1">
    <location>
        <begin position="1"/>
        <end position="22"/>
    </location>
</feature>
<name>A0A1B7NEB3_9AGAM</name>
<gene>
    <name evidence="2" type="ORF">K503DRAFT_223026</name>
</gene>
<evidence type="ECO:0000256" key="1">
    <source>
        <dbReference type="SAM" id="SignalP"/>
    </source>
</evidence>
<evidence type="ECO:0000313" key="3">
    <source>
        <dbReference type="Proteomes" id="UP000092154"/>
    </source>
</evidence>
<organism evidence="2 3">
    <name type="scientific">Rhizopogon vinicolor AM-OR11-026</name>
    <dbReference type="NCBI Taxonomy" id="1314800"/>
    <lineage>
        <taxon>Eukaryota</taxon>
        <taxon>Fungi</taxon>
        <taxon>Dikarya</taxon>
        <taxon>Basidiomycota</taxon>
        <taxon>Agaricomycotina</taxon>
        <taxon>Agaricomycetes</taxon>
        <taxon>Agaricomycetidae</taxon>
        <taxon>Boletales</taxon>
        <taxon>Suillineae</taxon>
        <taxon>Rhizopogonaceae</taxon>
        <taxon>Rhizopogon</taxon>
    </lineage>
</organism>
<evidence type="ECO:0008006" key="4">
    <source>
        <dbReference type="Google" id="ProtNLM"/>
    </source>
</evidence>
<dbReference type="AlphaFoldDB" id="A0A1B7NEB3"/>
<feature type="chain" id="PRO_5008597960" description="Secreted protein" evidence="1">
    <location>
        <begin position="23"/>
        <end position="104"/>
    </location>
</feature>
<dbReference type="EMBL" id="KV448143">
    <property type="protein sequence ID" value="OAX43139.1"/>
    <property type="molecule type" value="Genomic_DNA"/>
</dbReference>
<sequence>MLRGFGSSTLILLCVCGPHGTACRVRLALMGTQSNLPRTAAEEHGETLTRHAICHPDITQTYFEGYVGQMRKRSNEHVLDPVNHVSYPCFTDRYPLIETQLRLQ</sequence>
<keyword evidence="1" id="KW-0732">Signal</keyword>
<accession>A0A1B7NEB3</accession>
<proteinExistence type="predicted"/>
<dbReference type="Proteomes" id="UP000092154">
    <property type="component" value="Unassembled WGS sequence"/>
</dbReference>